<dbReference type="Proteomes" id="UP000051789">
    <property type="component" value="Unassembled WGS sequence"/>
</dbReference>
<organism evidence="2 3">
    <name type="scientific">Lacticaseibacillus thailandensis DSM 22698 = JCM 13996</name>
    <dbReference type="NCBI Taxonomy" id="1423810"/>
    <lineage>
        <taxon>Bacteria</taxon>
        <taxon>Bacillati</taxon>
        <taxon>Bacillota</taxon>
        <taxon>Bacilli</taxon>
        <taxon>Lactobacillales</taxon>
        <taxon>Lactobacillaceae</taxon>
        <taxon>Lacticaseibacillus</taxon>
    </lineage>
</organism>
<evidence type="ECO:0000313" key="3">
    <source>
        <dbReference type="Proteomes" id="UP000051789"/>
    </source>
</evidence>
<evidence type="ECO:0000259" key="1">
    <source>
        <dbReference type="Pfam" id="PF13338"/>
    </source>
</evidence>
<name>A0A0R2C5B8_9LACO</name>
<sequence>MSDLIEAFMKQNNGQVTTADAKRLGVNPHLLIDLANRGKLERVGRGVYIDPAIFEDDMYILQYRFSKGIYYKDTALFLHHMIDRTPDRYQMNFPRGYYPSSIGEFPVRMYHQKSEWHELGIEEVLSPGQHKVRVYNIERTLCDILRARDSSDSETIRQAMISYSQLKQKDIGRLVRYADLFKVRKKINNYMEVLL</sequence>
<gene>
    <name evidence="2" type="ORF">FD19_GL001526</name>
</gene>
<dbReference type="RefSeq" id="WP_082383902.1">
    <property type="nucleotide sequence ID" value="NZ_AYZK01000004.1"/>
</dbReference>
<proteinExistence type="predicted"/>
<dbReference type="STRING" id="1423810.FD19_GL001526"/>
<feature type="domain" description="AbiEi antitoxin N-terminal" evidence="1">
    <location>
        <begin position="8"/>
        <end position="48"/>
    </location>
</feature>
<dbReference type="InterPro" id="IPR025159">
    <property type="entry name" value="AbiEi_N"/>
</dbReference>
<comment type="caution">
    <text evidence="2">The sequence shown here is derived from an EMBL/GenBank/DDBJ whole genome shotgun (WGS) entry which is preliminary data.</text>
</comment>
<evidence type="ECO:0000313" key="2">
    <source>
        <dbReference type="EMBL" id="KRM86945.1"/>
    </source>
</evidence>
<protein>
    <submittedName>
        <fullName evidence="2">Abortive infection protein AbiGI</fullName>
    </submittedName>
</protein>
<dbReference type="Pfam" id="PF13338">
    <property type="entry name" value="AbiEi_4"/>
    <property type="match status" value="1"/>
</dbReference>
<dbReference type="AlphaFoldDB" id="A0A0R2C5B8"/>
<reference evidence="2 3" key="1">
    <citation type="journal article" date="2015" name="Genome Announc.">
        <title>Expanding the biotechnology potential of lactobacilli through comparative genomics of 213 strains and associated genera.</title>
        <authorList>
            <person name="Sun Z."/>
            <person name="Harris H.M."/>
            <person name="McCann A."/>
            <person name="Guo C."/>
            <person name="Argimon S."/>
            <person name="Zhang W."/>
            <person name="Yang X."/>
            <person name="Jeffery I.B."/>
            <person name="Cooney J.C."/>
            <person name="Kagawa T.F."/>
            <person name="Liu W."/>
            <person name="Song Y."/>
            <person name="Salvetti E."/>
            <person name="Wrobel A."/>
            <person name="Rasinkangas P."/>
            <person name="Parkhill J."/>
            <person name="Rea M.C."/>
            <person name="O'Sullivan O."/>
            <person name="Ritari J."/>
            <person name="Douillard F.P."/>
            <person name="Paul Ross R."/>
            <person name="Yang R."/>
            <person name="Briner A.E."/>
            <person name="Felis G.E."/>
            <person name="de Vos W.M."/>
            <person name="Barrangou R."/>
            <person name="Klaenhammer T.R."/>
            <person name="Caufield P.W."/>
            <person name="Cui Y."/>
            <person name="Zhang H."/>
            <person name="O'Toole P.W."/>
        </authorList>
    </citation>
    <scope>NUCLEOTIDE SEQUENCE [LARGE SCALE GENOMIC DNA]</scope>
    <source>
        <strain evidence="2 3">DSM 22698</strain>
    </source>
</reference>
<dbReference type="EMBL" id="AYZK01000004">
    <property type="protein sequence ID" value="KRM86945.1"/>
    <property type="molecule type" value="Genomic_DNA"/>
</dbReference>
<dbReference type="PATRIC" id="fig|1423810.4.peg.1571"/>
<keyword evidence="3" id="KW-1185">Reference proteome</keyword>
<accession>A0A0R2C5B8</accession>
<dbReference type="OrthoDB" id="9801429at2"/>